<dbReference type="EMBL" id="CP038810">
    <property type="protein sequence ID" value="QBZ98006.1"/>
    <property type="molecule type" value="Genomic_DNA"/>
</dbReference>
<keyword evidence="1" id="KW-0732">Signal</keyword>
<proteinExistence type="predicted"/>
<accession>A0A4P7PTJ0</accession>
<reference evidence="2 3" key="1">
    <citation type="submission" date="2019-04" db="EMBL/GenBank/DDBJ databases">
        <title>Flavobacterium sp. GS03.</title>
        <authorList>
            <person name="Kim H."/>
        </authorList>
    </citation>
    <scope>NUCLEOTIDE SEQUENCE [LARGE SCALE GENOMIC DNA]</scope>
    <source>
        <strain evidence="2 3">GS03</strain>
    </source>
</reference>
<evidence type="ECO:0000256" key="1">
    <source>
        <dbReference type="SAM" id="SignalP"/>
    </source>
</evidence>
<evidence type="ECO:0000313" key="2">
    <source>
        <dbReference type="EMBL" id="QBZ98006.1"/>
    </source>
</evidence>
<evidence type="ECO:0000313" key="3">
    <source>
        <dbReference type="Proteomes" id="UP000296862"/>
    </source>
</evidence>
<evidence type="ECO:0008006" key="4">
    <source>
        <dbReference type="Google" id="ProtNLM"/>
    </source>
</evidence>
<dbReference type="Gene3D" id="1.25.40.10">
    <property type="entry name" value="Tetratricopeptide repeat domain"/>
    <property type="match status" value="1"/>
</dbReference>
<dbReference type="RefSeq" id="WP_136151925.1">
    <property type="nucleotide sequence ID" value="NZ_CP038810.1"/>
</dbReference>
<feature type="chain" id="PRO_5020247815" description="Tetratricopeptide repeat protein" evidence="1">
    <location>
        <begin position="19"/>
        <end position="206"/>
    </location>
</feature>
<dbReference type="OrthoDB" id="1150971at2"/>
<sequence length="206" mass="22832">MKTIFTSIAIFICSLLSAQTQYEQGMGKAMQLWGAGNDTEAVATFERIASVEKTNWLPNYYIGFICTIDVFQAKDKTKIPALLTKAQDAIDNATVISPNNPEIMVVQAMLYTAILIQDPMTNGQKYGGLAMEQYDKALAIDPKNPRAVFSKAEFEIGGAKYWKTDTKPMCEAIAKSIELFANFKPETPFHPNWGADRAQQALISCK</sequence>
<dbReference type="SUPFAM" id="SSF48452">
    <property type="entry name" value="TPR-like"/>
    <property type="match status" value="1"/>
</dbReference>
<name>A0A4P7PTJ0_9FLAO</name>
<gene>
    <name evidence="2" type="ORF">GS03_01506</name>
</gene>
<dbReference type="InterPro" id="IPR011990">
    <property type="entry name" value="TPR-like_helical_dom_sf"/>
</dbReference>
<protein>
    <recommendedName>
        <fullName evidence="4">Tetratricopeptide repeat protein</fullName>
    </recommendedName>
</protein>
<dbReference type="KEGG" id="fsn:GS03_01506"/>
<keyword evidence="3" id="KW-1185">Reference proteome</keyword>
<feature type="signal peptide" evidence="1">
    <location>
        <begin position="1"/>
        <end position="18"/>
    </location>
</feature>
<dbReference type="Proteomes" id="UP000296862">
    <property type="component" value="Chromosome"/>
</dbReference>
<dbReference type="AlphaFoldDB" id="A0A4P7PTJ0"/>
<organism evidence="2 3">
    <name type="scientific">Flavobacterium sangjuense</name>
    <dbReference type="NCBI Taxonomy" id="2518177"/>
    <lineage>
        <taxon>Bacteria</taxon>
        <taxon>Pseudomonadati</taxon>
        <taxon>Bacteroidota</taxon>
        <taxon>Flavobacteriia</taxon>
        <taxon>Flavobacteriales</taxon>
        <taxon>Flavobacteriaceae</taxon>
        <taxon>Flavobacterium</taxon>
    </lineage>
</organism>